<sequence length="311" mass="35977">MAFISSVFGCICSNASLEIGNRQFRILRKFAEGGFSQLFLIEEIKNKQKWALKRIDCHSDIEVERVFREIEIHNQFTSKENILRLECYVENDLPNSCRFSLVFPFYKRGSLQDELTLRRAERNYIDEGRILRLFHQICTAVSFLHSLCPPIAHRDLKPANVLLSEDDRAVLMDFGSSCACPIIIEDSKQSRRQIVNELIDESAELCSMAYRAPELFFCDVGAMITHSLDIWSLGCLLYALCFFSSPFDEVHERGDSIALAVQSEKLNFPKDKQIFRKETLQLIEQMLKVNPQNRPDIYTLLNSITEQKMKL</sequence>
<dbReference type="InterPro" id="IPR052239">
    <property type="entry name" value="Ser/Thr-specific_kinases"/>
</dbReference>
<dbReference type="Proteomes" id="UP000038040">
    <property type="component" value="Unplaced"/>
</dbReference>
<dbReference type="InterPro" id="IPR000719">
    <property type="entry name" value="Prot_kinase_dom"/>
</dbReference>
<name>A0A0N4UEF3_DRAME</name>
<comment type="catalytic activity">
    <reaction evidence="8">
        <text>L-seryl-[protein] + ATP = O-phospho-L-seryl-[protein] + ADP + H(+)</text>
        <dbReference type="Rhea" id="RHEA:17989"/>
        <dbReference type="Rhea" id="RHEA-COMP:9863"/>
        <dbReference type="Rhea" id="RHEA-COMP:11604"/>
        <dbReference type="ChEBI" id="CHEBI:15378"/>
        <dbReference type="ChEBI" id="CHEBI:29999"/>
        <dbReference type="ChEBI" id="CHEBI:30616"/>
        <dbReference type="ChEBI" id="CHEBI:83421"/>
        <dbReference type="ChEBI" id="CHEBI:456216"/>
        <dbReference type="EC" id="2.7.11.1"/>
    </reaction>
</comment>
<dbReference type="GO" id="GO:0004674">
    <property type="term" value="F:protein serine/threonine kinase activity"/>
    <property type="evidence" value="ECO:0007669"/>
    <property type="project" value="UniProtKB-KW"/>
</dbReference>
<evidence type="ECO:0000256" key="4">
    <source>
        <dbReference type="ARBA" id="ARBA00022741"/>
    </source>
</evidence>
<reference evidence="13" key="1">
    <citation type="submission" date="2017-02" db="UniProtKB">
        <authorList>
            <consortium name="WormBaseParasite"/>
        </authorList>
    </citation>
    <scope>IDENTIFICATION</scope>
</reference>
<dbReference type="SUPFAM" id="SSF56112">
    <property type="entry name" value="Protein kinase-like (PK-like)"/>
    <property type="match status" value="1"/>
</dbReference>
<dbReference type="PROSITE" id="PS50011">
    <property type="entry name" value="PROTEIN_KINASE_DOM"/>
    <property type="match status" value="1"/>
</dbReference>
<dbReference type="GO" id="GO:0005794">
    <property type="term" value="C:Golgi apparatus"/>
    <property type="evidence" value="ECO:0007669"/>
    <property type="project" value="TreeGrafter"/>
</dbReference>
<dbReference type="InterPro" id="IPR011009">
    <property type="entry name" value="Kinase-like_dom_sf"/>
</dbReference>
<organism evidence="11 13">
    <name type="scientific">Dracunculus medinensis</name>
    <name type="common">Guinea worm</name>
    <dbReference type="NCBI Taxonomy" id="318479"/>
    <lineage>
        <taxon>Eukaryota</taxon>
        <taxon>Metazoa</taxon>
        <taxon>Ecdysozoa</taxon>
        <taxon>Nematoda</taxon>
        <taxon>Chromadorea</taxon>
        <taxon>Rhabditida</taxon>
        <taxon>Spirurina</taxon>
        <taxon>Dracunculoidea</taxon>
        <taxon>Dracunculidae</taxon>
        <taxon>Dracunculus</taxon>
    </lineage>
</organism>
<proteinExistence type="predicted"/>
<comment type="catalytic activity">
    <reaction evidence="7">
        <text>L-threonyl-[protein] + ATP = O-phospho-L-threonyl-[protein] + ADP + H(+)</text>
        <dbReference type="Rhea" id="RHEA:46608"/>
        <dbReference type="Rhea" id="RHEA-COMP:11060"/>
        <dbReference type="Rhea" id="RHEA-COMP:11605"/>
        <dbReference type="ChEBI" id="CHEBI:15378"/>
        <dbReference type="ChEBI" id="CHEBI:30013"/>
        <dbReference type="ChEBI" id="CHEBI:30616"/>
        <dbReference type="ChEBI" id="CHEBI:61977"/>
        <dbReference type="ChEBI" id="CHEBI:456216"/>
        <dbReference type="EC" id="2.7.11.1"/>
    </reaction>
</comment>
<keyword evidence="6" id="KW-0067">ATP-binding</keyword>
<dbReference type="STRING" id="318479.A0A0N4UEF3"/>
<keyword evidence="2" id="KW-0723">Serine/threonine-protein kinase</keyword>
<evidence type="ECO:0000313" key="10">
    <source>
        <dbReference type="EMBL" id="VDN59377.1"/>
    </source>
</evidence>
<dbReference type="EC" id="2.7.11.1" evidence="1"/>
<dbReference type="WBParaSite" id="DME_0000575701-mRNA-1">
    <property type="protein sequence ID" value="DME_0000575701-mRNA-1"/>
    <property type="gene ID" value="DME_0000575701"/>
</dbReference>
<evidence type="ECO:0000256" key="8">
    <source>
        <dbReference type="ARBA" id="ARBA00048679"/>
    </source>
</evidence>
<evidence type="ECO:0000256" key="1">
    <source>
        <dbReference type="ARBA" id="ARBA00012513"/>
    </source>
</evidence>
<evidence type="ECO:0000259" key="9">
    <source>
        <dbReference type="PROSITE" id="PS50011"/>
    </source>
</evidence>
<evidence type="ECO:0000313" key="13">
    <source>
        <dbReference type="WBParaSite" id="DME_0000575701-mRNA-1"/>
    </source>
</evidence>
<keyword evidence="3" id="KW-0808">Transferase</keyword>
<dbReference type="Proteomes" id="UP000274756">
    <property type="component" value="Unassembled WGS sequence"/>
</dbReference>
<dbReference type="AlphaFoldDB" id="A0A0N4UEF3"/>
<dbReference type="GO" id="GO:0005524">
    <property type="term" value="F:ATP binding"/>
    <property type="evidence" value="ECO:0007669"/>
    <property type="project" value="UniProtKB-KW"/>
</dbReference>
<evidence type="ECO:0000313" key="11">
    <source>
        <dbReference type="Proteomes" id="UP000038040"/>
    </source>
</evidence>
<accession>A0A0N4UEF3</accession>
<evidence type="ECO:0000256" key="6">
    <source>
        <dbReference type="ARBA" id="ARBA00022840"/>
    </source>
</evidence>
<evidence type="ECO:0000313" key="12">
    <source>
        <dbReference type="Proteomes" id="UP000274756"/>
    </source>
</evidence>
<dbReference type="Pfam" id="PF00069">
    <property type="entry name" value="Pkinase"/>
    <property type="match status" value="1"/>
</dbReference>
<dbReference type="Gene3D" id="1.10.510.10">
    <property type="entry name" value="Transferase(Phosphotransferase) domain 1"/>
    <property type="match status" value="1"/>
</dbReference>
<dbReference type="EMBL" id="UYYG01001180">
    <property type="protein sequence ID" value="VDN59377.1"/>
    <property type="molecule type" value="Genomic_DNA"/>
</dbReference>
<protein>
    <recommendedName>
        <fullName evidence="1">non-specific serine/threonine protein kinase</fullName>
        <ecNumber evidence="1">2.7.11.1</ecNumber>
    </recommendedName>
</protein>
<evidence type="ECO:0000256" key="3">
    <source>
        <dbReference type="ARBA" id="ARBA00022679"/>
    </source>
</evidence>
<dbReference type="PANTHER" id="PTHR45998:SF2">
    <property type="entry name" value="SERINE_THREONINE-PROTEIN KINASE 16"/>
    <property type="match status" value="1"/>
</dbReference>
<reference evidence="10 12" key="2">
    <citation type="submission" date="2018-11" db="EMBL/GenBank/DDBJ databases">
        <authorList>
            <consortium name="Pathogen Informatics"/>
        </authorList>
    </citation>
    <scope>NUCLEOTIDE SEQUENCE [LARGE SCALE GENOMIC DNA]</scope>
</reference>
<gene>
    <name evidence="10" type="ORF">DME_LOCUS9350</name>
</gene>
<evidence type="ECO:0000256" key="2">
    <source>
        <dbReference type="ARBA" id="ARBA00022527"/>
    </source>
</evidence>
<dbReference type="InterPro" id="IPR008271">
    <property type="entry name" value="Ser/Thr_kinase_AS"/>
</dbReference>
<dbReference type="OrthoDB" id="248923at2759"/>
<keyword evidence="4" id="KW-0547">Nucleotide-binding</keyword>
<dbReference type="PROSITE" id="PS00108">
    <property type="entry name" value="PROTEIN_KINASE_ST"/>
    <property type="match status" value="1"/>
</dbReference>
<feature type="domain" description="Protein kinase" evidence="9">
    <location>
        <begin position="24"/>
        <end position="309"/>
    </location>
</feature>
<evidence type="ECO:0000256" key="7">
    <source>
        <dbReference type="ARBA" id="ARBA00047899"/>
    </source>
</evidence>
<keyword evidence="5" id="KW-0418">Kinase</keyword>
<dbReference type="SMART" id="SM00220">
    <property type="entry name" value="S_TKc"/>
    <property type="match status" value="1"/>
</dbReference>
<dbReference type="PANTHER" id="PTHR45998">
    <property type="entry name" value="SERINE/THREONINE-PROTEIN KINASE 16"/>
    <property type="match status" value="1"/>
</dbReference>
<evidence type="ECO:0000256" key="5">
    <source>
        <dbReference type="ARBA" id="ARBA00022777"/>
    </source>
</evidence>
<keyword evidence="12" id="KW-1185">Reference proteome</keyword>